<dbReference type="GO" id="GO:0061711">
    <property type="term" value="F:tRNA N(6)-L-threonylcarbamoyladenine synthase activity"/>
    <property type="evidence" value="ECO:0007669"/>
    <property type="project" value="UniProtKB-EC"/>
</dbReference>
<comment type="caution">
    <text evidence="2">The sequence shown here is derived from an EMBL/GenBank/DDBJ whole genome shotgun (WGS) entry which is preliminary data.</text>
</comment>
<dbReference type="SUPFAM" id="SSF53067">
    <property type="entry name" value="Actin-like ATPase domain"/>
    <property type="match status" value="2"/>
</dbReference>
<dbReference type="InterPro" id="IPR043129">
    <property type="entry name" value="ATPase_NBD"/>
</dbReference>
<dbReference type="Proteomes" id="UP001600165">
    <property type="component" value="Unassembled WGS sequence"/>
</dbReference>
<keyword evidence="3" id="KW-1185">Reference proteome</keyword>
<sequence>MLGLALHTSSPALGLALSDFETVDRQRVWPLGRDLSTYLHDYLAEFIQPYTWQDLSFIAVAKGPGGFTGTRIGVVTARTLAQALNLPLFAVSSLAAWAERSQPTLEQAIAVQMQAQRGEVYGAIYQVTAKRLTPVLADTVMPLADWQSKLAVWPQPYRLVLAEGNLADSVSAVLNLAYQSWQQGDRPDWSAALPYYGQHPVKN</sequence>
<evidence type="ECO:0000313" key="3">
    <source>
        <dbReference type="Proteomes" id="UP001600165"/>
    </source>
</evidence>
<name>A0ABW6IC08_9CYAN</name>
<dbReference type="Pfam" id="PF00814">
    <property type="entry name" value="TsaD"/>
    <property type="match status" value="1"/>
</dbReference>
<dbReference type="EMBL" id="JBHZOL010000021">
    <property type="protein sequence ID" value="MFE4105402.1"/>
    <property type="molecule type" value="Genomic_DNA"/>
</dbReference>
<accession>A0ABW6IC08</accession>
<keyword evidence="2" id="KW-0012">Acyltransferase</keyword>
<reference evidence="2 3" key="1">
    <citation type="submission" date="2024-10" db="EMBL/GenBank/DDBJ databases">
        <authorList>
            <person name="Ratan Roy A."/>
            <person name="Morales Sandoval P.H."/>
            <person name="De Los Santos Villalobos S."/>
            <person name="Chakraborty S."/>
            <person name="Mukherjee J."/>
        </authorList>
    </citation>
    <scope>NUCLEOTIDE SEQUENCE [LARGE SCALE GENOMIC DNA]</scope>
    <source>
        <strain evidence="2 3">S1</strain>
    </source>
</reference>
<dbReference type="InterPro" id="IPR022496">
    <property type="entry name" value="T6A_TsaB"/>
</dbReference>
<gene>
    <name evidence="2" type="primary">tsaB</name>
    <name evidence="2" type="ORF">ACFVKH_03865</name>
</gene>
<dbReference type="NCBIfam" id="TIGR03725">
    <property type="entry name" value="T6A_YeaZ"/>
    <property type="match status" value="1"/>
</dbReference>
<protein>
    <submittedName>
        <fullName evidence="2">tRNA (Adenosine(37)-N6)-threonylcarbamoyltransferase complex dimerization subunit type 1 TsaB</fullName>
        <ecNumber evidence="2">2.3.1.234</ecNumber>
    </submittedName>
</protein>
<dbReference type="Gene3D" id="3.30.420.40">
    <property type="match status" value="2"/>
</dbReference>
<dbReference type="RefSeq" id="WP_377961864.1">
    <property type="nucleotide sequence ID" value="NZ_JBHZOL010000021.1"/>
</dbReference>
<feature type="domain" description="Gcp-like" evidence="1">
    <location>
        <begin position="51"/>
        <end position="147"/>
    </location>
</feature>
<organism evidence="2 3">
    <name type="scientific">Almyronema epifaneia S1</name>
    <dbReference type="NCBI Taxonomy" id="2991925"/>
    <lineage>
        <taxon>Bacteria</taxon>
        <taxon>Bacillati</taxon>
        <taxon>Cyanobacteriota</taxon>
        <taxon>Cyanophyceae</taxon>
        <taxon>Nodosilineales</taxon>
        <taxon>Nodosilineaceae</taxon>
        <taxon>Almyronema</taxon>
        <taxon>Almyronema epifaneia</taxon>
    </lineage>
</organism>
<keyword evidence="2" id="KW-0808">Transferase</keyword>
<evidence type="ECO:0000313" key="2">
    <source>
        <dbReference type="EMBL" id="MFE4105402.1"/>
    </source>
</evidence>
<dbReference type="EC" id="2.3.1.234" evidence="2"/>
<dbReference type="InterPro" id="IPR000905">
    <property type="entry name" value="Gcp-like_dom"/>
</dbReference>
<proteinExistence type="predicted"/>
<evidence type="ECO:0000259" key="1">
    <source>
        <dbReference type="Pfam" id="PF00814"/>
    </source>
</evidence>